<proteinExistence type="predicted"/>
<dbReference type="AlphaFoldDB" id="A0A1Z1UWR5"/>
<keyword evidence="2" id="KW-0472">Membrane</keyword>
<feature type="compositionally biased region" description="Low complexity" evidence="1">
    <location>
        <begin position="105"/>
        <end position="130"/>
    </location>
</feature>
<evidence type="ECO:0000256" key="1">
    <source>
        <dbReference type="SAM" id="MobiDB-lite"/>
    </source>
</evidence>
<feature type="transmembrane region" description="Helical" evidence="2">
    <location>
        <begin position="65"/>
        <end position="87"/>
    </location>
</feature>
<name>A0A1Z1UWR5_RHOHA</name>
<geneLocation type="plasmid" evidence="4">
    <name>pVAPN1557</name>
</geneLocation>
<evidence type="ECO:0000313" key="3">
    <source>
        <dbReference type="EMBL" id="ARX59775.1"/>
    </source>
</evidence>
<keyword evidence="2" id="KW-1133">Transmembrane helix</keyword>
<protein>
    <submittedName>
        <fullName evidence="3 4">Integral membrane protein</fullName>
    </submittedName>
</protein>
<dbReference type="EMBL" id="KX443400">
    <property type="protein sequence ID" value="ARX59922.1"/>
    <property type="molecule type" value="Genomic_DNA"/>
</dbReference>
<feature type="transmembrane region" description="Helical" evidence="2">
    <location>
        <begin position="35"/>
        <end position="53"/>
    </location>
</feature>
<feature type="transmembrane region" description="Helical" evidence="2">
    <location>
        <begin position="12"/>
        <end position="29"/>
    </location>
</feature>
<feature type="region of interest" description="Disordered" evidence="1">
    <location>
        <begin position="92"/>
        <end position="131"/>
    </location>
</feature>
<dbReference type="RefSeq" id="WP_172687856.1">
    <property type="nucleotide sequence ID" value="NZ_KX443399.1"/>
</dbReference>
<geneLocation type="plasmid" evidence="3">
    <name>pVAPN1354</name>
</geneLocation>
<dbReference type="EMBL" id="KX443399">
    <property type="protein sequence ID" value="ARX59775.1"/>
    <property type="molecule type" value="Genomic_DNA"/>
</dbReference>
<reference evidence="4" key="1">
    <citation type="journal article" date="2017" name="Genome Biol. Evol.">
        <title>Comparative Genomics of Rhodococcus equi Virulence Plasmids Indicates Host-Driven Evolution of the vap Pathogenicity Island.</title>
        <authorList>
            <person name="MacArthur I."/>
            <person name="Anastasi E."/>
            <person name="Alvarez S."/>
            <person name="Scortti M."/>
            <person name="Vazquez-Boland J.A."/>
        </authorList>
    </citation>
    <scope>NUCLEOTIDE SEQUENCE</scope>
    <source>
        <strain evidence="3">PAM1354</strain>
        <strain evidence="4">PAM1557</strain>
        <plasmid evidence="3">pVAPN1354</plasmid>
        <plasmid evidence="4">pVAPN1557</plasmid>
    </source>
</reference>
<gene>
    <name evidence="3" type="ORF">pVAPN1354_0250</name>
    <name evidence="4" type="ORF">pVAPN1557_0250</name>
</gene>
<accession>A0A1Z1UWR5</accession>
<evidence type="ECO:0000313" key="4">
    <source>
        <dbReference type="EMBL" id="ARX59922.1"/>
    </source>
</evidence>
<sequence length="235" mass="24578">MTTDSGGHTDAVVVACGLVSGAFTVAAGLAAVNSLGTLAIGAFVVAAVGLAYATHRARPTRFWKWCGYSSVVVLSLAALTVTGTRALHTKDESQTMLSARETSKPAATSTEATPITTTATTPAPTTALPAPAGPVLPPEEKAIYESRASEFFGGALILANQNTYSNYLVLTITTDARSCTSRFLDVGERVMVAGNTAGDRYFRLTVLETIDDTSATIRAEDLPPQDWPTYLPSCP</sequence>
<organism evidence="4">
    <name type="scientific">Rhodococcus hoagii</name>
    <name type="common">Corynebacterium equii</name>
    <dbReference type="NCBI Taxonomy" id="43767"/>
    <lineage>
        <taxon>Bacteria</taxon>
        <taxon>Bacillati</taxon>
        <taxon>Actinomycetota</taxon>
        <taxon>Actinomycetes</taxon>
        <taxon>Mycobacteriales</taxon>
        <taxon>Nocardiaceae</taxon>
        <taxon>Prescottella</taxon>
    </lineage>
</organism>
<keyword evidence="2" id="KW-0812">Transmembrane</keyword>
<keyword evidence="4" id="KW-0614">Plasmid</keyword>
<evidence type="ECO:0000256" key="2">
    <source>
        <dbReference type="SAM" id="Phobius"/>
    </source>
</evidence>